<evidence type="ECO:0000256" key="3">
    <source>
        <dbReference type="ARBA" id="ARBA00022679"/>
    </source>
</evidence>
<dbReference type="Proteomes" id="UP000236604">
    <property type="component" value="Unassembled WGS sequence"/>
</dbReference>
<gene>
    <name evidence="7" type="primary">mraY</name>
    <name evidence="10" type="ORF">X927_00710</name>
</gene>
<comment type="caution">
    <text evidence="10">The sequence shown here is derived from an EMBL/GenBank/DDBJ whole genome shotgun (WGS) entry which is preliminary data.</text>
</comment>
<dbReference type="PROSITE" id="PS01348">
    <property type="entry name" value="MRAY_2"/>
    <property type="match status" value="1"/>
</dbReference>
<dbReference type="CDD" id="cd06852">
    <property type="entry name" value="GT_MraY"/>
    <property type="match status" value="1"/>
</dbReference>
<dbReference type="NCBIfam" id="TIGR00445">
    <property type="entry name" value="mraY"/>
    <property type="match status" value="1"/>
</dbReference>
<proteinExistence type="inferred from homology"/>
<keyword evidence="7 9" id="KW-0460">Magnesium</keyword>
<keyword evidence="7" id="KW-0961">Cell wall biogenesis/degradation</keyword>
<evidence type="ECO:0000313" key="10">
    <source>
        <dbReference type="EMBL" id="PNS01349.1"/>
    </source>
</evidence>
<keyword evidence="7 9" id="KW-0479">Metal-binding</keyword>
<reference evidence="10 11" key="1">
    <citation type="submission" date="2013-12" db="EMBL/GenBank/DDBJ databases">
        <title>Comparative genomics of Petrotoga isolates.</title>
        <authorList>
            <person name="Nesbo C.L."/>
            <person name="Charchuk R."/>
            <person name="Chow K."/>
        </authorList>
    </citation>
    <scope>NUCLEOTIDE SEQUENCE [LARGE SCALE GENOMIC DNA]</scope>
    <source>
        <strain evidence="10 11">DSM 14811</strain>
    </source>
</reference>
<evidence type="ECO:0000256" key="4">
    <source>
        <dbReference type="ARBA" id="ARBA00022692"/>
    </source>
</evidence>
<evidence type="ECO:0000256" key="1">
    <source>
        <dbReference type="ARBA" id="ARBA00004141"/>
    </source>
</evidence>
<evidence type="ECO:0000313" key="11">
    <source>
        <dbReference type="Proteomes" id="UP000236604"/>
    </source>
</evidence>
<dbReference type="PANTHER" id="PTHR22926:SF5">
    <property type="entry name" value="PHOSPHO-N-ACETYLMURAMOYL-PENTAPEPTIDE-TRANSFERASE HOMOLOG"/>
    <property type="match status" value="1"/>
</dbReference>
<comment type="catalytic activity">
    <reaction evidence="7">
        <text>UDP-N-acetyl-alpha-D-muramoyl-L-alanyl-gamma-D-glutamyl-meso-2,6-diaminopimeloyl-D-alanyl-D-alanine + di-trans,octa-cis-undecaprenyl phosphate = di-trans,octa-cis-undecaprenyl diphospho-N-acetyl-alpha-D-muramoyl-L-alanyl-D-glutamyl-meso-2,6-diaminopimeloyl-D-alanyl-D-alanine + UMP</text>
        <dbReference type="Rhea" id="RHEA:28386"/>
        <dbReference type="ChEBI" id="CHEBI:57865"/>
        <dbReference type="ChEBI" id="CHEBI:60392"/>
        <dbReference type="ChEBI" id="CHEBI:61386"/>
        <dbReference type="ChEBI" id="CHEBI:61387"/>
        <dbReference type="EC" id="2.7.8.13"/>
    </reaction>
</comment>
<dbReference type="AlphaFoldDB" id="A0A2K1PEY4"/>
<comment type="pathway">
    <text evidence="7">Cell wall biogenesis; peptidoglycan biosynthesis.</text>
</comment>
<feature type="transmembrane region" description="Helical" evidence="7">
    <location>
        <begin position="294"/>
        <end position="313"/>
    </location>
</feature>
<dbReference type="GO" id="GO:0051301">
    <property type="term" value="P:cell division"/>
    <property type="evidence" value="ECO:0007669"/>
    <property type="project" value="UniProtKB-KW"/>
</dbReference>
<keyword evidence="7" id="KW-0131">Cell cycle</keyword>
<keyword evidence="4 7" id="KW-0812">Transmembrane</keyword>
<evidence type="ECO:0000256" key="6">
    <source>
        <dbReference type="ARBA" id="ARBA00023136"/>
    </source>
</evidence>
<dbReference type="GO" id="GO:0005886">
    <property type="term" value="C:plasma membrane"/>
    <property type="evidence" value="ECO:0007669"/>
    <property type="project" value="UniProtKB-SubCell"/>
</dbReference>
<dbReference type="PROSITE" id="PS01347">
    <property type="entry name" value="MRAY_1"/>
    <property type="match status" value="1"/>
</dbReference>
<evidence type="ECO:0000256" key="8">
    <source>
        <dbReference type="NCBIfam" id="TIGR00445"/>
    </source>
</evidence>
<organism evidence="10 11">
    <name type="scientific">Petrotoga mexicana DSM 14811</name>
    <dbReference type="NCBI Taxonomy" id="1122954"/>
    <lineage>
        <taxon>Bacteria</taxon>
        <taxon>Thermotogati</taxon>
        <taxon>Thermotogota</taxon>
        <taxon>Thermotogae</taxon>
        <taxon>Petrotogales</taxon>
        <taxon>Petrotogaceae</taxon>
        <taxon>Petrotoga</taxon>
    </lineage>
</organism>
<dbReference type="GO" id="GO:0071555">
    <property type="term" value="P:cell wall organization"/>
    <property type="evidence" value="ECO:0007669"/>
    <property type="project" value="UniProtKB-KW"/>
</dbReference>
<keyword evidence="11" id="KW-1185">Reference proteome</keyword>
<dbReference type="GO" id="GO:0046872">
    <property type="term" value="F:metal ion binding"/>
    <property type="evidence" value="ECO:0007669"/>
    <property type="project" value="UniProtKB-KW"/>
</dbReference>
<dbReference type="Pfam" id="PF00953">
    <property type="entry name" value="Glycos_transf_4"/>
    <property type="match status" value="1"/>
</dbReference>
<feature type="transmembrane region" description="Helical" evidence="7">
    <location>
        <begin position="78"/>
        <end position="98"/>
    </location>
</feature>
<dbReference type="InterPro" id="IPR018480">
    <property type="entry name" value="PNAcMuramoyl-5peptid_Trfase_CS"/>
</dbReference>
<feature type="transmembrane region" description="Helical" evidence="7">
    <location>
        <begin position="245"/>
        <end position="267"/>
    </location>
</feature>
<evidence type="ECO:0000256" key="2">
    <source>
        <dbReference type="ARBA" id="ARBA00005583"/>
    </source>
</evidence>
<dbReference type="UniPathway" id="UPA00219"/>
<feature type="binding site" evidence="9">
    <location>
        <position position="168"/>
    </location>
    <ligand>
        <name>Mg(2+)</name>
        <dbReference type="ChEBI" id="CHEBI:18420"/>
    </ligand>
</feature>
<dbReference type="EC" id="2.7.8.13" evidence="7 8"/>
<dbReference type="Pfam" id="PF10555">
    <property type="entry name" value="MraY_sig1"/>
    <property type="match status" value="1"/>
</dbReference>
<feature type="transmembrane region" description="Helical" evidence="7">
    <location>
        <begin position="6"/>
        <end position="27"/>
    </location>
</feature>
<evidence type="ECO:0000256" key="7">
    <source>
        <dbReference type="HAMAP-Rule" id="MF_00038"/>
    </source>
</evidence>
<dbReference type="InterPro" id="IPR003524">
    <property type="entry name" value="PNAcMuramoyl-5peptid_Trfase"/>
</dbReference>
<feature type="transmembrane region" description="Helical" evidence="7">
    <location>
        <begin position="110"/>
        <end position="128"/>
    </location>
</feature>
<dbReference type="InterPro" id="IPR000715">
    <property type="entry name" value="Glycosyl_transferase_4"/>
</dbReference>
<comment type="cofactor">
    <cofactor evidence="7 9">
        <name>Mg(2+)</name>
        <dbReference type="ChEBI" id="CHEBI:18420"/>
    </cofactor>
</comment>
<sequence>MERLIFYITLITFIVLLFLYPIFIKWLKKRQFGQYIRKEGPDIHNYKQGTPTMGGILFVLAIFFLSMLTYFIQNEDLFLIIGVATLLFGFIGFLDDYLSIKKKDSTGLTAIQKLLMQFLFSIFIVYLISKMNPHSILKIPFTTKSLDLKYFYPLWGIIYLTGMSNATNLTDGIDGLSAGIYVTSALFTTLIAGVNFNYIPILILPVIAYLFYNIKPAKIFMGDTGSLALGGILGSLALYYSVELFTILTCFIFITEMFSVIIQVGSFKIRKKRVFLMAPIHHHFELKKWNEERIVLTFWTINLLTGIVALGGIL</sequence>
<dbReference type="GO" id="GO:0008360">
    <property type="term" value="P:regulation of cell shape"/>
    <property type="evidence" value="ECO:0007669"/>
    <property type="project" value="UniProtKB-KW"/>
</dbReference>
<feature type="transmembrane region" description="Helical" evidence="7">
    <location>
        <begin position="185"/>
        <end position="212"/>
    </location>
</feature>
<dbReference type="GO" id="GO:0009252">
    <property type="term" value="P:peptidoglycan biosynthetic process"/>
    <property type="evidence" value="ECO:0007669"/>
    <property type="project" value="UniProtKB-UniRule"/>
</dbReference>
<evidence type="ECO:0000256" key="5">
    <source>
        <dbReference type="ARBA" id="ARBA00022989"/>
    </source>
</evidence>
<feature type="transmembrane region" description="Helical" evidence="7">
    <location>
        <begin position="53"/>
        <end position="72"/>
    </location>
</feature>
<dbReference type="RefSeq" id="WP_103076202.1">
    <property type="nucleotide sequence ID" value="NZ_AZRN01000002.1"/>
</dbReference>
<comment type="similarity">
    <text evidence="2 7">Belongs to the glycosyltransferase 4 family. MraY subfamily.</text>
</comment>
<dbReference type="GO" id="GO:0051992">
    <property type="term" value="F:UDP-N-acetylmuramoyl-L-alanyl-D-glutamyl-meso-2,6-diaminopimelyl-D-alanyl-D-alanine:undecaprenyl-phosphate transferase activity"/>
    <property type="evidence" value="ECO:0007669"/>
    <property type="project" value="RHEA"/>
</dbReference>
<protein>
    <recommendedName>
        <fullName evidence="7 8">Phospho-N-acetylmuramoyl-pentapeptide-transferase</fullName>
        <ecNumber evidence="7 8">2.7.8.13</ecNumber>
    </recommendedName>
    <alternativeName>
        <fullName evidence="7">UDP-MurNAc-pentapeptide phosphotransferase</fullName>
    </alternativeName>
</protein>
<keyword evidence="5 7" id="KW-1133">Transmembrane helix</keyword>
<dbReference type="PANTHER" id="PTHR22926">
    <property type="entry name" value="PHOSPHO-N-ACETYLMURAMOYL-PENTAPEPTIDE-TRANSFERASE"/>
    <property type="match status" value="1"/>
</dbReference>
<dbReference type="HAMAP" id="MF_00038">
    <property type="entry name" value="MraY"/>
    <property type="match status" value="1"/>
</dbReference>
<keyword evidence="7" id="KW-0133">Cell shape</keyword>
<dbReference type="GO" id="GO:0008963">
    <property type="term" value="F:phospho-N-acetylmuramoyl-pentapeptide-transferase activity"/>
    <property type="evidence" value="ECO:0007669"/>
    <property type="project" value="UniProtKB-UniRule"/>
</dbReference>
<keyword evidence="3 7" id="KW-0808">Transferase</keyword>
<keyword evidence="7" id="KW-1003">Cell membrane</keyword>
<accession>A0A2K1PEY4</accession>
<comment type="subcellular location">
    <subcellularLocation>
        <location evidence="7">Cell membrane</location>
        <topology evidence="7">Multi-pass membrane protein</topology>
    </subcellularLocation>
    <subcellularLocation>
        <location evidence="1">Membrane</location>
        <topology evidence="1">Multi-pass membrane protein</topology>
    </subcellularLocation>
</comment>
<evidence type="ECO:0000256" key="9">
    <source>
        <dbReference type="PIRSR" id="PIRSR600715-1"/>
    </source>
</evidence>
<feature type="transmembrane region" description="Helical" evidence="7">
    <location>
        <begin position="219"/>
        <end position="239"/>
    </location>
</feature>
<keyword evidence="6 7" id="KW-0472">Membrane</keyword>
<keyword evidence="7" id="KW-0573">Peptidoglycan synthesis</keyword>
<name>A0A2K1PEY4_9BACT</name>
<dbReference type="EMBL" id="AZRN01000002">
    <property type="protein sequence ID" value="PNS01349.1"/>
    <property type="molecule type" value="Genomic_DNA"/>
</dbReference>
<keyword evidence="7" id="KW-0132">Cell division</keyword>
<feature type="binding site" evidence="9">
    <location>
        <position position="223"/>
    </location>
    <ligand>
        <name>Mg(2+)</name>
        <dbReference type="ChEBI" id="CHEBI:18420"/>
    </ligand>
</feature>
<comment type="function">
    <text evidence="7">Catalyzes the initial step of the lipid cycle reactions in the biosynthesis of the cell wall peptidoglycan: transfers peptidoglycan precursor phospho-MurNAc-pentapeptide from UDP-MurNAc-pentapeptide onto the lipid carrier undecaprenyl phosphate, yielding undecaprenyl-pyrophosphoryl-MurNAc-pentapeptide, known as lipid I.</text>
</comment>